<dbReference type="RefSeq" id="WP_075030126.1">
    <property type="nucleotide sequence ID" value="NZ_FONR01000011.1"/>
</dbReference>
<evidence type="ECO:0000313" key="2">
    <source>
        <dbReference type="EMBL" id="SFF75507.1"/>
    </source>
</evidence>
<dbReference type="InterPro" id="IPR013324">
    <property type="entry name" value="RNA_pol_sigma_r3/r4-like"/>
</dbReference>
<protein>
    <submittedName>
        <fullName evidence="2">Sigma-70, region 4</fullName>
    </submittedName>
</protein>
<dbReference type="InterPro" id="IPR007630">
    <property type="entry name" value="RNA_pol_sigma70_r4"/>
</dbReference>
<dbReference type="SUPFAM" id="SSF88659">
    <property type="entry name" value="Sigma3 and sigma4 domains of RNA polymerase sigma factors"/>
    <property type="match status" value="1"/>
</dbReference>
<gene>
    <name evidence="2" type="ORF">SAMN02787118_111319</name>
</gene>
<name>A0A1I2LDE0_9ACTN</name>
<dbReference type="GO" id="GO:0006352">
    <property type="term" value="P:DNA-templated transcription initiation"/>
    <property type="evidence" value="ECO:0007669"/>
    <property type="project" value="InterPro"/>
</dbReference>
<dbReference type="AlphaFoldDB" id="A0A1I2LDE0"/>
<evidence type="ECO:0000313" key="3">
    <source>
        <dbReference type="Proteomes" id="UP000181942"/>
    </source>
</evidence>
<organism evidence="2 3">
    <name type="scientific">Streptomyces mirabilis</name>
    <dbReference type="NCBI Taxonomy" id="68239"/>
    <lineage>
        <taxon>Bacteria</taxon>
        <taxon>Bacillati</taxon>
        <taxon>Actinomycetota</taxon>
        <taxon>Actinomycetes</taxon>
        <taxon>Kitasatosporales</taxon>
        <taxon>Streptomycetaceae</taxon>
        <taxon>Streptomyces</taxon>
    </lineage>
</organism>
<proteinExistence type="predicted"/>
<dbReference type="Proteomes" id="UP000181942">
    <property type="component" value="Unassembled WGS sequence"/>
</dbReference>
<sequence>MGDTAPALELFEDLHTLGPLLRQSGERERAIVGMRFGREAPQAEIGRELNVSQTLNSRLLTRAPTTLHGGLLPR</sequence>
<dbReference type="Gene3D" id="1.20.140.160">
    <property type="match status" value="1"/>
</dbReference>
<dbReference type="EMBL" id="FONR01000011">
    <property type="protein sequence ID" value="SFF75507.1"/>
    <property type="molecule type" value="Genomic_DNA"/>
</dbReference>
<feature type="domain" description="RNA polymerase sigma-70 region 4" evidence="1">
    <location>
        <begin position="26"/>
        <end position="63"/>
    </location>
</feature>
<dbReference type="OrthoDB" id="4319700at2"/>
<accession>A0A1I2LDE0</accession>
<reference evidence="2 3" key="1">
    <citation type="submission" date="2016-10" db="EMBL/GenBank/DDBJ databases">
        <authorList>
            <person name="de Groot N.N."/>
        </authorList>
    </citation>
    <scope>NUCLEOTIDE SEQUENCE [LARGE SCALE GENOMIC DNA]</scope>
    <source>
        <strain evidence="2 3">OK461</strain>
    </source>
</reference>
<dbReference type="GO" id="GO:0003700">
    <property type="term" value="F:DNA-binding transcription factor activity"/>
    <property type="evidence" value="ECO:0007669"/>
    <property type="project" value="InterPro"/>
</dbReference>
<dbReference type="Pfam" id="PF04545">
    <property type="entry name" value="Sigma70_r4"/>
    <property type="match status" value="1"/>
</dbReference>
<evidence type="ECO:0000259" key="1">
    <source>
        <dbReference type="Pfam" id="PF04545"/>
    </source>
</evidence>